<sequence>MTQDCGDLDNVIRSVVLCFGYVVDPSTSF</sequence>
<dbReference type="AlphaFoldDB" id="A0A382V9G3"/>
<name>A0A382V9G3_9ZZZZ</name>
<accession>A0A382V9G3</accession>
<reference evidence="1" key="1">
    <citation type="submission" date="2018-05" db="EMBL/GenBank/DDBJ databases">
        <authorList>
            <person name="Lanie J.A."/>
            <person name="Ng W.-L."/>
            <person name="Kazmierczak K.M."/>
            <person name="Andrzejewski T.M."/>
            <person name="Davidsen T.M."/>
            <person name="Wayne K.J."/>
            <person name="Tettelin H."/>
            <person name="Glass J.I."/>
            <person name="Rusch D."/>
            <person name="Podicherti R."/>
            <person name="Tsui H.-C.T."/>
            <person name="Winkler M.E."/>
        </authorList>
    </citation>
    <scope>NUCLEOTIDE SEQUENCE</scope>
</reference>
<proteinExistence type="predicted"/>
<protein>
    <submittedName>
        <fullName evidence="1">Uncharacterized protein</fullName>
    </submittedName>
</protein>
<dbReference type="EMBL" id="UINC01149825">
    <property type="protein sequence ID" value="SVD42521.1"/>
    <property type="molecule type" value="Genomic_DNA"/>
</dbReference>
<organism evidence="1">
    <name type="scientific">marine metagenome</name>
    <dbReference type="NCBI Taxonomy" id="408172"/>
    <lineage>
        <taxon>unclassified sequences</taxon>
        <taxon>metagenomes</taxon>
        <taxon>ecological metagenomes</taxon>
    </lineage>
</organism>
<gene>
    <name evidence="1" type="ORF">METZ01_LOCUS395375</name>
</gene>
<evidence type="ECO:0000313" key="1">
    <source>
        <dbReference type="EMBL" id="SVD42521.1"/>
    </source>
</evidence>